<dbReference type="PROSITE" id="PS00041">
    <property type="entry name" value="HTH_ARAC_FAMILY_1"/>
    <property type="match status" value="1"/>
</dbReference>
<sequence length="242" mass="27543">MSRASHDDFLLIYCEKGSGEVITDHFRGSVGQGDILLLPRGMAHKYHADSSEPWSIFWCHFRGQLAEEFVRHIGLLDNLPVLKGTADPALVSSFKSLLSIARTGYGKTAFVHCANQLRQILTLLARLRKKRVRMQKNFDFEAIRSYMLENVDQVLTLDELAAVGNLSKYHFARKYKELTGYTPLQHFAHLKIEHACYLLDSTGLSVGQISDQLGYDDPLYFSRLFKKTTGLAPSMYRQSTHR</sequence>
<dbReference type="EMBL" id="BSYJ01000006">
    <property type="protein sequence ID" value="GMG88354.1"/>
    <property type="molecule type" value="Genomic_DNA"/>
</dbReference>
<evidence type="ECO:0000259" key="5">
    <source>
        <dbReference type="PROSITE" id="PS01124"/>
    </source>
</evidence>
<evidence type="ECO:0000256" key="1">
    <source>
        <dbReference type="ARBA" id="ARBA00023015"/>
    </source>
</evidence>
<dbReference type="SUPFAM" id="SSF46689">
    <property type="entry name" value="Homeodomain-like"/>
    <property type="match status" value="2"/>
</dbReference>
<dbReference type="InterPro" id="IPR037923">
    <property type="entry name" value="HTH-like"/>
</dbReference>
<dbReference type="InterPro" id="IPR018060">
    <property type="entry name" value="HTH_AraC"/>
</dbReference>
<dbReference type="PRINTS" id="PR00032">
    <property type="entry name" value="HTHARAC"/>
</dbReference>
<keyword evidence="1" id="KW-0805">Transcription regulation</keyword>
<evidence type="ECO:0000256" key="4">
    <source>
        <dbReference type="ARBA" id="ARBA00023163"/>
    </source>
</evidence>
<dbReference type="InterPro" id="IPR003313">
    <property type="entry name" value="AraC-bd"/>
</dbReference>
<proteinExistence type="predicted"/>
<dbReference type="Gene3D" id="2.60.120.280">
    <property type="entry name" value="Regulatory protein AraC"/>
    <property type="match status" value="1"/>
</dbReference>
<dbReference type="Gene3D" id="1.10.10.60">
    <property type="entry name" value="Homeodomain-like"/>
    <property type="match status" value="2"/>
</dbReference>
<evidence type="ECO:0000313" key="6">
    <source>
        <dbReference type="EMBL" id="GMG88354.1"/>
    </source>
</evidence>
<keyword evidence="4" id="KW-0804">Transcription</keyword>
<dbReference type="SMART" id="SM00342">
    <property type="entry name" value="HTH_ARAC"/>
    <property type="match status" value="1"/>
</dbReference>
<dbReference type="SUPFAM" id="SSF51215">
    <property type="entry name" value="Regulatory protein AraC"/>
    <property type="match status" value="1"/>
</dbReference>
<dbReference type="PROSITE" id="PS01124">
    <property type="entry name" value="HTH_ARAC_FAMILY_2"/>
    <property type="match status" value="1"/>
</dbReference>
<reference evidence="6 7" key="1">
    <citation type="submission" date="2023-04" db="EMBL/GenBank/DDBJ databases">
        <title>Marinobulbifer ophiurae gen. nov., sp. Nov., isolate from tissue of brittle star Ophioplocus japonicus.</title>
        <authorList>
            <person name="Kawano K."/>
            <person name="Sawayama S."/>
            <person name="Nakagawa S."/>
        </authorList>
    </citation>
    <scope>NUCLEOTIDE SEQUENCE [LARGE SCALE GENOMIC DNA]</scope>
    <source>
        <strain evidence="6 7">NKW57</strain>
    </source>
</reference>
<dbReference type="InterPro" id="IPR020449">
    <property type="entry name" value="Tscrpt_reg_AraC-type_HTH"/>
</dbReference>
<dbReference type="PANTHER" id="PTHR43280:SF30">
    <property type="entry name" value="MMSAB OPERON REGULATORY PROTEIN"/>
    <property type="match status" value="1"/>
</dbReference>
<dbReference type="PANTHER" id="PTHR43280">
    <property type="entry name" value="ARAC-FAMILY TRANSCRIPTIONAL REGULATOR"/>
    <property type="match status" value="1"/>
</dbReference>
<keyword evidence="2" id="KW-0238">DNA-binding</keyword>
<dbReference type="Pfam" id="PF12833">
    <property type="entry name" value="HTH_18"/>
    <property type="match status" value="1"/>
</dbReference>
<dbReference type="InterPro" id="IPR018062">
    <property type="entry name" value="HTH_AraC-typ_CS"/>
</dbReference>
<feature type="domain" description="HTH araC/xylS-type" evidence="5">
    <location>
        <begin position="141"/>
        <end position="239"/>
    </location>
</feature>
<protein>
    <submittedName>
        <fullName evidence="6">MmsAB operon transcriptional regulator MmsR</fullName>
    </submittedName>
</protein>
<gene>
    <name evidence="6" type="primary">mmsR</name>
    <name evidence="6" type="ORF">MNKW57_26750</name>
</gene>
<dbReference type="Proteomes" id="UP001224392">
    <property type="component" value="Unassembled WGS sequence"/>
</dbReference>
<dbReference type="CDD" id="cd06986">
    <property type="entry name" value="cupin_MmsR-like_N"/>
    <property type="match status" value="1"/>
</dbReference>
<keyword evidence="3" id="KW-0010">Activator</keyword>
<evidence type="ECO:0000256" key="3">
    <source>
        <dbReference type="ARBA" id="ARBA00023159"/>
    </source>
</evidence>
<keyword evidence="7" id="KW-1185">Reference proteome</keyword>
<dbReference type="InterPro" id="IPR009057">
    <property type="entry name" value="Homeodomain-like_sf"/>
</dbReference>
<evidence type="ECO:0000256" key="2">
    <source>
        <dbReference type="ARBA" id="ARBA00023125"/>
    </source>
</evidence>
<organism evidence="6 7">
    <name type="scientific">Biformimicrobium ophioploci</name>
    <dbReference type="NCBI Taxonomy" id="3036711"/>
    <lineage>
        <taxon>Bacteria</taxon>
        <taxon>Pseudomonadati</taxon>
        <taxon>Pseudomonadota</taxon>
        <taxon>Gammaproteobacteria</taxon>
        <taxon>Cellvibrionales</taxon>
        <taxon>Microbulbiferaceae</taxon>
        <taxon>Biformimicrobium</taxon>
    </lineage>
</organism>
<evidence type="ECO:0000313" key="7">
    <source>
        <dbReference type="Proteomes" id="UP001224392"/>
    </source>
</evidence>
<accession>A0ABQ6M237</accession>
<comment type="caution">
    <text evidence="6">The sequence shown here is derived from an EMBL/GenBank/DDBJ whole genome shotgun (WGS) entry which is preliminary data.</text>
</comment>
<dbReference type="Pfam" id="PF02311">
    <property type="entry name" value="AraC_binding"/>
    <property type="match status" value="1"/>
</dbReference>
<name>A0ABQ6M237_9GAMM</name>